<dbReference type="Proteomes" id="UP000076532">
    <property type="component" value="Unassembled WGS sequence"/>
</dbReference>
<evidence type="ECO:0000256" key="1">
    <source>
        <dbReference type="SAM" id="SignalP"/>
    </source>
</evidence>
<protein>
    <submittedName>
        <fullName evidence="2">Uncharacterized protein</fullName>
    </submittedName>
</protein>
<feature type="signal peptide" evidence="1">
    <location>
        <begin position="1"/>
        <end position="17"/>
    </location>
</feature>
<keyword evidence="3" id="KW-1185">Reference proteome</keyword>
<sequence>MRFQTLIAALCVAVVAAEPALVNRDVSALTSPFLDRRSDTVLTLDGRLISRQDCCEDPPGCGCASATCCPNFPGCAC</sequence>
<keyword evidence="1" id="KW-0732">Signal</keyword>
<proteinExistence type="predicted"/>
<feature type="chain" id="PRO_5007880424" evidence="1">
    <location>
        <begin position="18"/>
        <end position="77"/>
    </location>
</feature>
<dbReference type="AlphaFoldDB" id="A0A166U8L2"/>
<accession>A0A166U8L2</accession>
<organism evidence="2 3">
    <name type="scientific">Athelia psychrophila</name>
    <dbReference type="NCBI Taxonomy" id="1759441"/>
    <lineage>
        <taxon>Eukaryota</taxon>
        <taxon>Fungi</taxon>
        <taxon>Dikarya</taxon>
        <taxon>Basidiomycota</taxon>
        <taxon>Agaricomycotina</taxon>
        <taxon>Agaricomycetes</taxon>
        <taxon>Agaricomycetidae</taxon>
        <taxon>Atheliales</taxon>
        <taxon>Atheliaceae</taxon>
        <taxon>Athelia</taxon>
    </lineage>
</organism>
<evidence type="ECO:0000313" key="2">
    <source>
        <dbReference type="EMBL" id="KZP31437.1"/>
    </source>
</evidence>
<gene>
    <name evidence="2" type="ORF">FIBSPDRAFT_16808</name>
</gene>
<evidence type="ECO:0000313" key="3">
    <source>
        <dbReference type="Proteomes" id="UP000076532"/>
    </source>
</evidence>
<name>A0A166U8L2_9AGAM</name>
<dbReference type="EMBL" id="KV417489">
    <property type="protein sequence ID" value="KZP31437.1"/>
    <property type="molecule type" value="Genomic_DNA"/>
</dbReference>
<reference evidence="2 3" key="1">
    <citation type="journal article" date="2016" name="Mol. Biol. Evol.">
        <title>Comparative Genomics of Early-Diverging Mushroom-Forming Fungi Provides Insights into the Origins of Lignocellulose Decay Capabilities.</title>
        <authorList>
            <person name="Nagy L.G."/>
            <person name="Riley R."/>
            <person name="Tritt A."/>
            <person name="Adam C."/>
            <person name="Daum C."/>
            <person name="Floudas D."/>
            <person name="Sun H."/>
            <person name="Yadav J.S."/>
            <person name="Pangilinan J."/>
            <person name="Larsson K.H."/>
            <person name="Matsuura K."/>
            <person name="Barry K."/>
            <person name="Labutti K."/>
            <person name="Kuo R."/>
            <person name="Ohm R.A."/>
            <person name="Bhattacharya S.S."/>
            <person name="Shirouzu T."/>
            <person name="Yoshinaga Y."/>
            <person name="Martin F.M."/>
            <person name="Grigoriev I.V."/>
            <person name="Hibbett D.S."/>
        </authorList>
    </citation>
    <scope>NUCLEOTIDE SEQUENCE [LARGE SCALE GENOMIC DNA]</scope>
    <source>
        <strain evidence="2 3">CBS 109695</strain>
    </source>
</reference>
<dbReference type="OrthoDB" id="10329139at2759"/>